<dbReference type="Proteomes" id="UP000182350">
    <property type="component" value="Unassembled WGS sequence"/>
</dbReference>
<feature type="coiled-coil region" evidence="1">
    <location>
        <begin position="1638"/>
        <end position="1689"/>
    </location>
</feature>
<dbReference type="GO" id="GO:0003824">
    <property type="term" value="F:catalytic activity"/>
    <property type="evidence" value="ECO:0007669"/>
    <property type="project" value="UniProtKB-ARBA"/>
</dbReference>
<dbReference type="InterPro" id="IPR025157">
    <property type="entry name" value="Hemagglutinin_rpt"/>
</dbReference>
<keyword evidence="1" id="KW-0175">Coiled coil</keyword>
<evidence type="ECO:0000313" key="4">
    <source>
        <dbReference type="EMBL" id="SFX66479.1"/>
    </source>
</evidence>
<dbReference type="Pfam" id="PF05860">
    <property type="entry name" value="TPS"/>
    <property type="match status" value="1"/>
</dbReference>
<organism evidence="4 5">
    <name type="scientific">Marinospirillum alkaliphilum DSM 21637</name>
    <dbReference type="NCBI Taxonomy" id="1122209"/>
    <lineage>
        <taxon>Bacteria</taxon>
        <taxon>Pseudomonadati</taxon>
        <taxon>Pseudomonadota</taxon>
        <taxon>Gammaproteobacteria</taxon>
        <taxon>Oceanospirillales</taxon>
        <taxon>Oceanospirillaceae</taxon>
        <taxon>Marinospirillum</taxon>
    </lineage>
</organism>
<feature type="domain" description="Filamentous haemagglutinin FhaB/tRNA nuclease CdiA-like TPS" evidence="3">
    <location>
        <begin position="92"/>
        <end position="213"/>
    </location>
</feature>
<dbReference type="SUPFAM" id="SSF51126">
    <property type="entry name" value="Pectin lyase-like"/>
    <property type="match status" value="1"/>
</dbReference>
<sequence>MNRNCYQVIFNRHKGQTEVVSEIAARDTGGAISLGGGSTTLQRRILARLHPVSMALLLLAGATMTSIDPAQARIIADPGADASKRPTVFETGNGVPLVNIRAPGSSGVSHNVYKQFDVDQRGAILNNSSDHSQTQLGGWVQGNDWLQNNQSARIILNEVNSNQASRLNGYMEVAGHRAQVIVANPSGITCDGCGFINASRGSLITGKPEFSGNQLTGYRVGSGNLSITGKGLDGRTTDYLDIIGQTVKINAGIWGQDIRVVGGNNQLDPALNPVTQIEADMPTVGISVDVSHLGGMYAGKIHLIGTPTGVGVNTAEIRNQGYIEAHSGDLVLTADGRIENSGSLVATHQAQLSTAVLDNRNGAISVGNQLNILTGQLDNRDGLLVSQSDLDIQSDSLQNHQGIVAAQDTTRLQVNDLNNTQGAILSSGLLSLDFDRLDNSHTLEDDQGIQAAELQLQGREVINLQGSLLSSVSTSANLSGSLDNTRGLISSSGLIKVQDTGNSLDIINEAGLIIADEQLDLRTETLVGEGDLVSLKDLNLELGAAFTYQDGIYIGRHGNLVFHDSFQNEGLLQAGGNLTLTAADIHNTQEGEITAFQTHIITASDITNRGLIDGQITRIDADNLYNLGSGRIYGDDITLVLDNNLYNTREDGRSAVIAARDGLQAAFSELHNTDNALIFSLGNMALGGSLDDENQVDGRANLIHNAGGSIDAQGNLFLSADLIENLNPDFQTALVQIVAPHKVTYIRPNGSNRMVPVSEYRWASWSRAGQYVHRETGTVVRRWTQYEVTESTSETQVTHSTPGQMLAGGHLVLDADSLINDKSRILVGGSLIGDIENLENREALGENIVYRSGTSQYTRGRWRGGLKRYHQRDWGEIESYRPAPLKTTINLSITELAVNTDTSLSSADHDISSTRTLSGSVHRSRSLTGKLSSSPDHESNADNRLNIQLPTNSLFNIHSGPESRYLVETDPRFTNYRNWISSDHLLTTGNFVVTARRLGDGFYEQQLIRDQLANLTGRRFLDGFSDDDAQYLHLMNNALAIAEDWNLRPGVALTPEQIAALTSDIVWMVEQEVMLPDGSIEQVLVPQVYARVTAEDLQPGGALIAANTIDLNLAGDLTNSGALIGQRDLNISAGNISNLGGRISGNRVHLSAEENFTMQGGLVQGQQHVGIDAGQNLDISSTQTSGESRSGGHYFSHTSMDQQASITVTGEQGSLALTAGQDLVLAAAHVENKGNGNTLLQAEGDILITSLETGSISNTVTNGSNFQKLSNTEHQGSSIHAGGNLQLVANGSAQIHASDLNATDTLSVNAESIAITAGINQATLHEASVSTTRSRRQTEDTGFLEQTAAGSSLTGGNIQLQANTTIHLTGSSLDAENDLIIGNLAVEQQEDGSFKAINGEGTPDQLIVDTLELTNESWHHESTSYRGAMGSVMKGVGVLAGIVADNLGLDAPKVVIAESASTHDSSTTHQGSELNAGNNLVMAASENIHVIAGTLNAVGNAILSASQVILDAAEDKQVTETRRSEESVSGSGLSLGKDEITLASATLTEQTTTERTTKTSYQGSSINAGNLVMLADDLSILASQVNVENDALLQADNITVGGYKARTVTEYHQETETTTITAGVRNAYVDTAYALQAVNDATKAVEDAHDAYRDARRRVERGELAESALKDYEINRAAATAQLAQATLDLAASGATAAASTATGGFYATAGAETTVTETRSTTTEGTWQGSSLNIGGNATFNATNSLNIVGSSIGVNNTLTLNADQVNITAGTEHSSSSSNETTHSAGTSFSTSSNAFSANASTNQTDTDSSSKIHVNSQISAGNLNSTSQAFMVAGAEIEIKNDIDISTGHFILASLQDTHSTNSQTTGASVGASLSGGSLTSIGGNYSGTESQSQWVGNQTFLTGGGQVNITADQTDIKGATLASATRDENGHWTDKGNLTLTTDALNVTSLYDSNTTETRGINLNVGLSKTGSSTLGLTDIGHNTEQTTHGTLGSGTIQTRNGEQHDLADVNRDLNASQEITLDQQTGALDASVTIDHRLATQQGREAIKNDFVDTYEHGQDIGRTAATVYGDEHLGLLNFAEALDQNAKGIQLKNDLLRNPDNQHILDGLTSGDPELYAQAMSDLGHLAQDKFGLDLSDINFYDAQQTTSIALADTIFTDIKGGTVADQNHAEYGNIFIDAGDSASKTDLTNTLGHEIMESRFLQGQDGGLTNGLFGTHSTDTQEALANAFGGQLADRINQAAGGQLDSSGGADFGSNLKNSQAVATGTQRADTVGNVEVRHRQLYTEEAQAILGAASAYAAQHDISEEQAKRELTQQALRQVDQTWSEQIEENDRARGALTDLAAGMQNVAESPIGRNFLDIILDTETSPAFAAKDEATFNDTNINAREARLAEDLLKNEDGVGFYTAYATQNGEKPIEIGLGEAAGQAYENAKDTVEAIVDDPLGVGKAVLVGMYEDAWEAITDPLGTFVYTDSTGSPEDRQFVAEMQGNREAALQEAAAGFMETVEELLPPVMPARAVVGEVGKEAAEQAAQNALKAGNGSHHGDAEMVGQDGPTYSAVIHGKQPADDINQTMADQGRVPAWTDGSTVEDVTLLPGYKVEQIVDTNTQEQLAVGSNMALGRWASTDPLPNTTQAARDVTAVKKEWKNDDGGPLYVVEIEVTDPVNVNRGSARPVYDERLDRELPGQTTQVEFKNGKASIADSVKLNDIRELSDDN</sequence>
<dbReference type="Gene3D" id="2.160.20.10">
    <property type="entry name" value="Single-stranded right-handed beta-helix, Pectin lyase-like"/>
    <property type="match status" value="1"/>
</dbReference>
<dbReference type="SMART" id="SM00912">
    <property type="entry name" value="Haemagg_act"/>
    <property type="match status" value="1"/>
</dbReference>
<dbReference type="Pfam" id="PF13018">
    <property type="entry name" value="ESPR"/>
    <property type="match status" value="1"/>
</dbReference>
<gene>
    <name evidence="4" type="ORF">SAMN02745752_02445</name>
</gene>
<dbReference type="NCBIfam" id="TIGR01731">
    <property type="entry name" value="fil_hemag_20aa"/>
    <property type="match status" value="5"/>
</dbReference>
<reference evidence="4 5" key="1">
    <citation type="submission" date="2016-11" db="EMBL/GenBank/DDBJ databases">
        <authorList>
            <person name="Jaros S."/>
            <person name="Januszkiewicz K."/>
            <person name="Wedrychowicz H."/>
        </authorList>
    </citation>
    <scope>NUCLEOTIDE SEQUENCE [LARGE SCALE GENOMIC DNA]</scope>
    <source>
        <strain evidence="4 5">DSM 21637</strain>
    </source>
</reference>
<dbReference type="InterPro" id="IPR024973">
    <property type="entry name" value="ESPR"/>
</dbReference>
<protein>
    <submittedName>
        <fullName evidence="4">Filamentous hemagglutinin family N-terminal domain-containing protein</fullName>
    </submittedName>
</protein>
<dbReference type="OrthoDB" id="2664633at2"/>
<dbReference type="Pfam" id="PF13332">
    <property type="entry name" value="Fil_haemagg_2"/>
    <property type="match status" value="4"/>
</dbReference>
<accession>A0A1K1YXD2</accession>
<evidence type="ECO:0000256" key="1">
    <source>
        <dbReference type="SAM" id="Coils"/>
    </source>
</evidence>
<proteinExistence type="predicted"/>
<dbReference type="NCBIfam" id="TIGR01901">
    <property type="entry name" value="adhes_NPXG"/>
    <property type="match status" value="1"/>
</dbReference>
<keyword evidence="5" id="KW-1185">Reference proteome</keyword>
<dbReference type="InterPro" id="IPR011050">
    <property type="entry name" value="Pectin_lyase_fold/virulence"/>
</dbReference>
<dbReference type="SUPFAM" id="SSF56954">
    <property type="entry name" value="Outer membrane efflux proteins (OEP)"/>
    <property type="match status" value="1"/>
</dbReference>
<evidence type="ECO:0000259" key="3">
    <source>
        <dbReference type="SMART" id="SM00912"/>
    </source>
</evidence>
<feature type="compositionally biased region" description="Polar residues" evidence="2">
    <location>
        <begin position="913"/>
        <end position="934"/>
    </location>
</feature>
<name>A0A1K1YXD2_9GAMM</name>
<feature type="region of interest" description="Disordered" evidence="2">
    <location>
        <begin position="904"/>
        <end position="943"/>
    </location>
</feature>
<evidence type="ECO:0000256" key="2">
    <source>
        <dbReference type="SAM" id="MobiDB-lite"/>
    </source>
</evidence>
<dbReference type="InterPro" id="IPR010069">
    <property type="entry name" value="CdiA_FHA1_rpt"/>
</dbReference>
<evidence type="ECO:0000313" key="5">
    <source>
        <dbReference type="Proteomes" id="UP000182350"/>
    </source>
</evidence>
<dbReference type="EMBL" id="FPJW01000009">
    <property type="protein sequence ID" value="SFX66479.1"/>
    <property type="molecule type" value="Genomic_DNA"/>
</dbReference>
<dbReference type="STRING" id="1122209.SAMN02745752_02445"/>
<feature type="region of interest" description="Disordered" evidence="2">
    <location>
        <begin position="1772"/>
        <end position="1792"/>
    </location>
</feature>
<dbReference type="InterPro" id="IPR008638">
    <property type="entry name" value="FhaB/CdiA-like_TPS"/>
</dbReference>
<dbReference type="InterPro" id="IPR012334">
    <property type="entry name" value="Pectin_lyas_fold"/>
</dbReference>
<dbReference type="RefSeq" id="WP_072326778.1">
    <property type="nucleotide sequence ID" value="NZ_FPJW01000009.1"/>
</dbReference>